<name>A0ACC0AGG3_CATRO</name>
<evidence type="ECO:0000313" key="1">
    <source>
        <dbReference type="EMBL" id="KAI5658538.1"/>
    </source>
</evidence>
<keyword evidence="2" id="KW-1185">Reference proteome</keyword>
<organism evidence="1 2">
    <name type="scientific">Catharanthus roseus</name>
    <name type="common">Madagascar periwinkle</name>
    <name type="synonym">Vinca rosea</name>
    <dbReference type="NCBI Taxonomy" id="4058"/>
    <lineage>
        <taxon>Eukaryota</taxon>
        <taxon>Viridiplantae</taxon>
        <taxon>Streptophyta</taxon>
        <taxon>Embryophyta</taxon>
        <taxon>Tracheophyta</taxon>
        <taxon>Spermatophyta</taxon>
        <taxon>Magnoliopsida</taxon>
        <taxon>eudicotyledons</taxon>
        <taxon>Gunneridae</taxon>
        <taxon>Pentapetalae</taxon>
        <taxon>asterids</taxon>
        <taxon>lamiids</taxon>
        <taxon>Gentianales</taxon>
        <taxon>Apocynaceae</taxon>
        <taxon>Rauvolfioideae</taxon>
        <taxon>Vinceae</taxon>
        <taxon>Catharanthinae</taxon>
        <taxon>Catharanthus</taxon>
    </lineage>
</organism>
<protein>
    <submittedName>
        <fullName evidence="1">Uncharacterized protein</fullName>
    </submittedName>
</protein>
<sequence length="165" mass="19585">MKNVTFYQFLHTKDREDQLMKLTMNRPHEWEIIQVREEPIQLLMLFPWEITEILVPSDLAGQPGLVLSSEQVQNHILKYWEAERVARVMLQNETIPIKIHDIDTQTNHEVLFRKHINSDNFCFHGSSWVRNFVSRRNLRVGMKIGLCWDIESFALRFSVLNNPPT</sequence>
<accession>A0ACC0AGG3</accession>
<dbReference type="EMBL" id="CM044706">
    <property type="protein sequence ID" value="KAI5658538.1"/>
    <property type="molecule type" value="Genomic_DNA"/>
</dbReference>
<proteinExistence type="predicted"/>
<gene>
    <name evidence="1" type="ORF">M9H77_27331</name>
</gene>
<reference evidence="2" key="1">
    <citation type="journal article" date="2023" name="Nat. Plants">
        <title>Single-cell RNA sequencing provides a high-resolution roadmap for understanding the multicellular compartmentation of specialized metabolism.</title>
        <authorList>
            <person name="Sun S."/>
            <person name="Shen X."/>
            <person name="Li Y."/>
            <person name="Li Y."/>
            <person name="Wang S."/>
            <person name="Li R."/>
            <person name="Zhang H."/>
            <person name="Shen G."/>
            <person name="Guo B."/>
            <person name="Wei J."/>
            <person name="Xu J."/>
            <person name="St-Pierre B."/>
            <person name="Chen S."/>
            <person name="Sun C."/>
        </authorList>
    </citation>
    <scope>NUCLEOTIDE SEQUENCE [LARGE SCALE GENOMIC DNA]</scope>
</reference>
<dbReference type="Proteomes" id="UP001060085">
    <property type="component" value="Linkage Group LG06"/>
</dbReference>
<comment type="caution">
    <text evidence="1">The sequence shown here is derived from an EMBL/GenBank/DDBJ whole genome shotgun (WGS) entry which is preliminary data.</text>
</comment>
<evidence type="ECO:0000313" key="2">
    <source>
        <dbReference type="Proteomes" id="UP001060085"/>
    </source>
</evidence>